<dbReference type="SMART" id="SM00404">
    <property type="entry name" value="PTPc_motif"/>
    <property type="match status" value="1"/>
</dbReference>
<dbReference type="InterPro" id="IPR000242">
    <property type="entry name" value="PTP_cat"/>
</dbReference>
<evidence type="ECO:0000259" key="6">
    <source>
        <dbReference type="PROSITE" id="PS50055"/>
    </source>
</evidence>
<dbReference type="InterPro" id="IPR029021">
    <property type="entry name" value="Prot-tyrosine_phosphatase-like"/>
</dbReference>
<dbReference type="GO" id="GO:0009653">
    <property type="term" value="P:anatomical structure morphogenesis"/>
    <property type="evidence" value="ECO:0007669"/>
    <property type="project" value="UniProtKB-ARBA"/>
</dbReference>
<dbReference type="PROSITE" id="PS50056">
    <property type="entry name" value="TYR_PHOSPHATASE_2"/>
    <property type="match status" value="1"/>
</dbReference>
<dbReference type="SMART" id="SM00194">
    <property type="entry name" value="PTPc"/>
    <property type="match status" value="1"/>
</dbReference>
<evidence type="ECO:0000313" key="8">
    <source>
        <dbReference type="EMBL" id="KAJ8955806.1"/>
    </source>
</evidence>
<dbReference type="PROSITE" id="PS00383">
    <property type="entry name" value="TYR_PHOSPHATASE_1"/>
    <property type="match status" value="1"/>
</dbReference>
<dbReference type="GO" id="GO:0004725">
    <property type="term" value="F:protein tyrosine phosphatase activity"/>
    <property type="evidence" value="ECO:0007669"/>
    <property type="project" value="UniProtKB-EC"/>
</dbReference>
<dbReference type="InterPro" id="IPR003595">
    <property type="entry name" value="Tyr_Pase_cat"/>
</dbReference>
<dbReference type="PROSITE" id="PS50055">
    <property type="entry name" value="TYR_PHOSPHATASE_PTP"/>
    <property type="match status" value="2"/>
</dbReference>
<feature type="domain" description="Tyrosine specific protein phosphatases" evidence="7">
    <location>
        <begin position="265"/>
        <end position="339"/>
    </location>
</feature>
<feature type="domain" description="Tyrosine-protein phosphatase" evidence="6">
    <location>
        <begin position="117"/>
        <end position="348"/>
    </location>
</feature>
<keyword evidence="3" id="KW-0378">Hydrolase</keyword>
<evidence type="ECO:0000256" key="1">
    <source>
        <dbReference type="ARBA" id="ARBA00009580"/>
    </source>
</evidence>
<evidence type="ECO:0000256" key="5">
    <source>
        <dbReference type="ARBA" id="ARBA00051722"/>
    </source>
</evidence>
<proteinExistence type="inferred from homology"/>
<evidence type="ECO:0000313" key="9">
    <source>
        <dbReference type="Proteomes" id="UP001162162"/>
    </source>
</evidence>
<dbReference type="EC" id="3.1.3.48" evidence="2"/>
<comment type="caution">
    <text evidence="8">The sequence shown here is derived from an EMBL/GenBank/DDBJ whole genome shotgun (WGS) entry which is preliminary data.</text>
</comment>
<comment type="similarity">
    <text evidence="1">Belongs to the protein-tyrosine phosphatase family.</text>
</comment>
<dbReference type="PANTHER" id="PTHR19134">
    <property type="entry name" value="RECEPTOR-TYPE TYROSINE-PROTEIN PHOSPHATASE"/>
    <property type="match status" value="1"/>
</dbReference>
<evidence type="ECO:0000256" key="4">
    <source>
        <dbReference type="ARBA" id="ARBA00022912"/>
    </source>
</evidence>
<evidence type="ECO:0000256" key="3">
    <source>
        <dbReference type="ARBA" id="ARBA00022801"/>
    </source>
</evidence>
<dbReference type="Gene3D" id="3.90.190.10">
    <property type="entry name" value="Protein tyrosine phosphatase superfamily"/>
    <property type="match status" value="2"/>
</dbReference>
<evidence type="ECO:0000256" key="2">
    <source>
        <dbReference type="ARBA" id="ARBA00013064"/>
    </source>
</evidence>
<dbReference type="InterPro" id="IPR050348">
    <property type="entry name" value="Protein-Tyr_Phosphatase"/>
</dbReference>
<protein>
    <recommendedName>
        <fullName evidence="2">protein-tyrosine-phosphatase</fullName>
        <ecNumber evidence="2">3.1.3.48</ecNumber>
    </recommendedName>
</protein>
<accession>A0AAV8YW90</accession>
<dbReference type="EMBL" id="JAPWTK010000035">
    <property type="protein sequence ID" value="KAJ8955806.1"/>
    <property type="molecule type" value="Genomic_DNA"/>
</dbReference>
<sequence>MTRVRLCCGSPEFGLYISSYLLSVLAKEDNTDTVPLTEIPPKVNPIKPIVSPRPENAPYTFKTTHSKPIKINEYEAYVMEAIQNGELERQHGVTRTIEKLFPRGQTQPWEYGALMVNKSKNRYNNLIAYDHTRVKLRKLAGVEYSDYINANYIDGYRTPRAYIATQGPKVSTLNDFWRMIWQQKTKNIVMLANIYEGRKKKVERYWPEINEDRDFNGIRVQYVSSQVFADYEYRVFNVYNNGEQRKVEQLHFTSWPDHGIPLYSQSLVPFLQKMLTIPNSSNSPVVIHCSAGVGRTGTIILCDICLRMAAGEGSVDFLAHLEHLRSQRPNMVDNIEQYKLAHLVVLECLVGMRTAVLCNEDMTTTVQNLIDGGGIRNQMRDTRWQDEAMDTVWEQTEEVPVYPGKNRFEDITPVDGFRNPGRFIVTQQPMPSTLGDFWRLVHERGSTVVVSLNEINPNDETCCEFWPDEGKEIRPVDYLTIRHSDSILLEYGLIVTVHLIDTKEVSSAL</sequence>
<comment type="catalytic activity">
    <reaction evidence="5">
        <text>O-phospho-L-tyrosyl-[protein] + H2O = L-tyrosyl-[protein] + phosphate</text>
        <dbReference type="Rhea" id="RHEA:10684"/>
        <dbReference type="Rhea" id="RHEA-COMP:10136"/>
        <dbReference type="Rhea" id="RHEA-COMP:20101"/>
        <dbReference type="ChEBI" id="CHEBI:15377"/>
        <dbReference type="ChEBI" id="CHEBI:43474"/>
        <dbReference type="ChEBI" id="CHEBI:46858"/>
        <dbReference type="ChEBI" id="CHEBI:61978"/>
        <dbReference type="EC" id="3.1.3.48"/>
    </reaction>
</comment>
<dbReference type="GO" id="GO:0048666">
    <property type="term" value="P:neuron development"/>
    <property type="evidence" value="ECO:0007669"/>
    <property type="project" value="UniProtKB-ARBA"/>
</dbReference>
<dbReference type="PANTHER" id="PTHR19134:SF562">
    <property type="entry name" value="PROTEIN-TYROSINE-PHOSPHATASE"/>
    <property type="match status" value="1"/>
</dbReference>
<dbReference type="Proteomes" id="UP001162162">
    <property type="component" value="Unassembled WGS sequence"/>
</dbReference>
<name>A0AAV8YW90_9CUCU</name>
<dbReference type="PRINTS" id="PR00700">
    <property type="entry name" value="PRTYPHPHTASE"/>
</dbReference>
<organism evidence="8 9">
    <name type="scientific">Aromia moschata</name>
    <dbReference type="NCBI Taxonomy" id="1265417"/>
    <lineage>
        <taxon>Eukaryota</taxon>
        <taxon>Metazoa</taxon>
        <taxon>Ecdysozoa</taxon>
        <taxon>Arthropoda</taxon>
        <taxon>Hexapoda</taxon>
        <taxon>Insecta</taxon>
        <taxon>Pterygota</taxon>
        <taxon>Neoptera</taxon>
        <taxon>Endopterygota</taxon>
        <taxon>Coleoptera</taxon>
        <taxon>Polyphaga</taxon>
        <taxon>Cucujiformia</taxon>
        <taxon>Chrysomeloidea</taxon>
        <taxon>Cerambycidae</taxon>
        <taxon>Cerambycinae</taxon>
        <taxon>Callichromatini</taxon>
        <taxon>Aromia</taxon>
    </lineage>
</organism>
<reference evidence="8" key="1">
    <citation type="journal article" date="2023" name="Insect Mol. Biol.">
        <title>Genome sequencing provides insights into the evolution of gene families encoding plant cell wall-degrading enzymes in longhorned beetles.</title>
        <authorList>
            <person name="Shin N.R."/>
            <person name="Okamura Y."/>
            <person name="Kirsch R."/>
            <person name="Pauchet Y."/>
        </authorList>
    </citation>
    <scope>NUCLEOTIDE SEQUENCE</scope>
    <source>
        <strain evidence="8">AMC_N1</strain>
    </source>
</reference>
<dbReference type="InterPro" id="IPR000387">
    <property type="entry name" value="Tyr_Pase_dom"/>
</dbReference>
<dbReference type="FunFam" id="3.90.190.10:FF:000102">
    <property type="entry name" value="Receptor-type tyrosine-protein phosphatase"/>
    <property type="match status" value="1"/>
</dbReference>
<keyword evidence="9" id="KW-1185">Reference proteome</keyword>
<gene>
    <name evidence="8" type="ORF">NQ318_005347</name>
</gene>
<dbReference type="AlphaFoldDB" id="A0AAV8YW90"/>
<dbReference type="SUPFAM" id="SSF52799">
    <property type="entry name" value="(Phosphotyrosine protein) phosphatases II"/>
    <property type="match status" value="2"/>
</dbReference>
<dbReference type="Pfam" id="PF00102">
    <property type="entry name" value="Y_phosphatase"/>
    <property type="match status" value="2"/>
</dbReference>
<feature type="domain" description="Tyrosine-protein phosphatase" evidence="6">
    <location>
        <begin position="402"/>
        <end position="472"/>
    </location>
</feature>
<keyword evidence="4" id="KW-0904">Protein phosphatase</keyword>
<evidence type="ECO:0000259" key="7">
    <source>
        <dbReference type="PROSITE" id="PS50056"/>
    </source>
</evidence>
<dbReference type="InterPro" id="IPR016130">
    <property type="entry name" value="Tyr_Pase_AS"/>
</dbReference>